<dbReference type="InterPro" id="IPR052755">
    <property type="entry name" value="Lysozyme_Inhibitor_LprI"/>
</dbReference>
<name>A0A261TQJ7_9BORD</name>
<accession>A0A261TQJ7</accession>
<keyword evidence="1" id="KW-0732">Signal</keyword>
<organism evidence="3 4">
    <name type="scientific">Bordetella genomosp. 5</name>
    <dbReference type="NCBI Taxonomy" id="1395608"/>
    <lineage>
        <taxon>Bacteria</taxon>
        <taxon>Pseudomonadati</taxon>
        <taxon>Pseudomonadota</taxon>
        <taxon>Betaproteobacteria</taxon>
        <taxon>Burkholderiales</taxon>
        <taxon>Alcaligenaceae</taxon>
        <taxon>Bordetella</taxon>
    </lineage>
</organism>
<feature type="chain" id="PRO_5013057114" description="Lysozyme inhibitor LprI-like N-terminal domain-containing protein" evidence="1">
    <location>
        <begin position="21"/>
        <end position="221"/>
    </location>
</feature>
<comment type="caution">
    <text evidence="3">The sequence shown here is derived from an EMBL/GenBank/DDBJ whole genome shotgun (WGS) entry which is preliminary data.</text>
</comment>
<dbReference type="AlphaFoldDB" id="A0A261TQJ7"/>
<dbReference type="Proteomes" id="UP000216913">
    <property type="component" value="Unassembled WGS sequence"/>
</dbReference>
<dbReference type="PANTHER" id="PTHR37549:SF1">
    <property type="entry name" value="LIPOPROTEIN LPRI"/>
    <property type="match status" value="1"/>
</dbReference>
<dbReference type="EMBL" id="NEVP01000006">
    <property type="protein sequence ID" value="OZI51934.1"/>
    <property type="molecule type" value="Genomic_DNA"/>
</dbReference>
<protein>
    <recommendedName>
        <fullName evidence="2">Lysozyme inhibitor LprI-like N-terminal domain-containing protein</fullName>
    </recommendedName>
</protein>
<dbReference type="Gene3D" id="1.20.1270.180">
    <property type="match status" value="1"/>
</dbReference>
<dbReference type="RefSeq" id="WP_094799891.1">
    <property type="nucleotide sequence ID" value="NZ_NEVP01000006.1"/>
</dbReference>
<sequence>MTFRFLPAFALCMTALAAQAAPSFDCAKAKSAVEKAICADPAMATADANIARLYGEARKTFDDTTAKALTADQRYFIGTRDEAYARPFNKETGAEELAEQLRWRKAFFRALDHRPRKDAAGVWGNLPGLVTIKKNADGTWQHEASSAQPHNARWLCQTKGPLRAEGDALVFEDPENEGWVLTFKRAGAALVVEETNSGPDSYGPPYCGHNGRLAGTYFPVK</sequence>
<dbReference type="OrthoDB" id="6027915at2"/>
<evidence type="ECO:0000259" key="2">
    <source>
        <dbReference type="Pfam" id="PF07007"/>
    </source>
</evidence>
<dbReference type="Pfam" id="PF07007">
    <property type="entry name" value="LprI"/>
    <property type="match status" value="1"/>
</dbReference>
<feature type="signal peptide" evidence="1">
    <location>
        <begin position="1"/>
        <end position="20"/>
    </location>
</feature>
<proteinExistence type="predicted"/>
<reference evidence="3 4" key="1">
    <citation type="submission" date="2017-05" db="EMBL/GenBank/DDBJ databases">
        <title>Complete and WGS of Bordetella genogroups.</title>
        <authorList>
            <person name="Spilker T."/>
            <person name="LiPuma J."/>
        </authorList>
    </citation>
    <scope>NUCLEOTIDE SEQUENCE [LARGE SCALE GENOMIC DNA]</scope>
    <source>
        <strain evidence="3 4">AU10456</strain>
    </source>
</reference>
<dbReference type="PANTHER" id="PTHR37549">
    <property type="entry name" value="LIPOPROTEIN LPRI"/>
    <property type="match status" value="1"/>
</dbReference>
<feature type="domain" description="Lysozyme inhibitor LprI-like N-terminal" evidence="2">
    <location>
        <begin position="26"/>
        <end position="91"/>
    </location>
</feature>
<dbReference type="GO" id="GO:0005576">
    <property type="term" value="C:extracellular region"/>
    <property type="evidence" value="ECO:0007669"/>
    <property type="project" value="TreeGrafter"/>
</dbReference>
<dbReference type="InterPro" id="IPR009739">
    <property type="entry name" value="LprI-like_N"/>
</dbReference>
<evidence type="ECO:0000313" key="4">
    <source>
        <dbReference type="Proteomes" id="UP000216913"/>
    </source>
</evidence>
<evidence type="ECO:0000313" key="3">
    <source>
        <dbReference type="EMBL" id="OZI51934.1"/>
    </source>
</evidence>
<keyword evidence="4" id="KW-1185">Reference proteome</keyword>
<evidence type="ECO:0000256" key="1">
    <source>
        <dbReference type="SAM" id="SignalP"/>
    </source>
</evidence>
<gene>
    <name evidence="3" type="ORF">CAL25_10500</name>
</gene>